<dbReference type="PANTHER" id="PTHR33681">
    <property type="entry name" value="BINDING PROTEIN, PUTATIVE, EXPRESSED-RELATED"/>
    <property type="match status" value="1"/>
</dbReference>
<reference evidence="3 4" key="1">
    <citation type="submission" date="2024-01" db="EMBL/GenBank/DDBJ databases">
        <title>The complete chloroplast genome sequence of Lithospermum erythrorhizon: insights into the phylogenetic relationship among Boraginaceae species and the maternal lineages of purple gromwells.</title>
        <authorList>
            <person name="Okada T."/>
            <person name="Watanabe K."/>
        </authorList>
    </citation>
    <scope>NUCLEOTIDE SEQUENCE [LARGE SCALE GENOMIC DNA]</scope>
</reference>
<dbReference type="Proteomes" id="UP001454036">
    <property type="component" value="Unassembled WGS sequence"/>
</dbReference>
<dbReference type="InterPro" id="IPR013320">
    <property type="entry name" value="ConA-like_dom_sf"/>
</dbReference>
<feature type="chain" id="PRO_5043864723" description="Alginate lyase 2 domain-containing protein" evidence="1">
    <location>
        <begin position="31"/>
        <end position="228"/>
    </location>
</feature>
<evidence type="ECO:0000259" key="2">
    <source>
        <dbReference type="Pfam" id="PF08787"/>
    </source>
</evidence>
<evidence type="ECO:0000313" key="4">
    <source>
        <dbReference type="Proteomes" id="UP001454036"/>
    </source>
</evidence>
<evidence type="ECO:0000256" key="1">
    <source>
        <dbReference type="SAM" id="SignalP"/>
    </source>
</evidence>
<dbReference type="Pfam" id="PF08787">
    <property type="entry name" value="Alginate_lyase2"/>
    <property type="match status" value="1"/>
</dbReference>
<dbReference type="InterPro" id="IPR014895">
    <property type="entry name" value="Alginate_lyase_2"/>
</dbReference>
<sequence length="228" mass="26519">MMNLFSSRSPATKLLLMIMLQFIAIHETMASKSYHIDPLTRGFHSIPLNKSNLVLQRPYNVPENERYSFIDGVQKLWVLKSDKPHSPTSRTSPRTEIRIHGYDYSSDVWQFEGYFYVPHGTKGVSIMQVFGAAKHATTLMLIVNENGALTYYRTNIVIVPHVYDKWFKLNVIHDVEKTRVRVYINDRLKYEAPGRGGKSHYFKYGVYSNRDASSCMESRWKKVGIFRK</sequence>
<dbReference type="PANTHER" id="PTHR33681:SF4">
    <property type="entry name" value="OS12G0171100 PROTEIN"/>
    <property type="match status" value="1"/>
</dbReference>
<feature type="domain" description="Alginate lyase 2" evidence="2">
    <location>
        <begin position="51"/>
        <end position="225"/>
    </location>
</feature>
<gene>
    <name evidence="3" type="ORF">LIER_11259</name>
</gene>
<dbReference type="EMBL" id="BAABME010002073">
    <property type="protein sequence ID" value="GAA0152894.1"/>
    <property type="molecule type" value="Genomic_DNA"/>
</dbReference>
<dbReference type="SUPFAM" id="SSF49899">
    <property type="entry name" value="Concanavalin A-like lectins/glucanases"/>
    <property type="match status" value="1"/>
</dbReference>
<organism evidence="3 4">
    <name type="scientific">Lithospermum erythrorhizon</name>
    <name type="common">Purple gromwell</name>
    <name type="synonym">Lithospermum officinale var. erythrorhizon</name>
    <dbReference type="NCBI Taxonomy" id="34254"/>
    <lineage>
        <taxon>Eukaryota</taxon>
        <taxon>Viridiplantae</taxon>
        <taxon>Streptophyta</taxon>
        <taxon>Embryophyta</taxon>
        <taxon>Tracheophyta</taxon>
        <taxon>Spermatophyta</taxon>
        <taxon>Magnoliopsida</taxon>
        <taxon>eudicotyledons</taxon>
        <taxon>Gunneridae</taxon>
        <taxon>Pentapetalae</taxon>
        <taxon>asterids</taxon>
        <taxon>lamiids</taxon>
        <taxon>Boraginales</taxon>
        <taxon>Boraginaceae</taxon>
        <taxon>Boraginoideae</taxon>
        <taxon>Lithospermeae</taxon>
        <taxon>Lithospermum</taxon>
    </lineage>
</organism>
<protein>
    <recommendedName>
        <fullName evidence="2">Alginate lyase 2 domain-containing protein</fullName>
    </recommendedName>
</protein>
<keyword evidence="1" id="KW-0732">Signal</keyword>
<accession>A0AAV3PMF0</accession>
<dbReference type="AlphaFoldDB" id="A0AAV3PMF0"/>
<name>A0AAV3PMF0_LITER</name>
<proteinExistence type="predicted"/>
<comment type="caution">
    <text evidence="3">The sequence shown here is derived from an EMBL/GenBank/DDBJ whole genome shotgun (WGS) entry which is preliminary data.</text>
</comment>
<keyword evidence="4" id="KW-1185">Reference proteome</keyword>
<evidence type="ECO:0000313" key="3">
    <source>
        <dbReference type="EMBL" id="GAA0152894.1"/>
    </source>
</evidence>
<feature type="signal peptide" evidence="1">
    <location>
        <begin position="1"/>
        <end position="30"/>
    </location>
</feature>